<dbReference type="Proteomes" id="UP000621266">
    <property type="component" value="Unassembled WGS sequence"/>
</dbReference>
<accession>A0ABQ7FEJ2</accession>
<dbReference type="PANTHER" id="PTHR12788:SF10">
    <property type="entry name" value="PROTEIN-TYROSINE SULFOTRANSFERASE"/>
    <property type="match status" value="1"/>
</dbReference>
<keyword evidence="1" id="KW-0808">Transferase</keyword>
<keyword evidence="4" id="KW-1185">Reference proteome</keyword>
<gene>
    <name evidence="3" type="ORF">GCU69_21570</name>
</gene>
<feature type="region of interest" description="Disordered" evidence="2">
    <location>
        <begin position="17"/>
        <end position="41"/>
    </location>
</feature>
<dbReference type="SUPFAM" id="SSF52540">
    <property type="entry name" value="P-loop containing nucleoside triphosphate hydrolases"/>
    <property type="match status" value="1"/>
</dbReference>
<organism evidence="3 4">
    <name type="scientific">Streptomyces lycii</name>
    <dbReference type="NCBI Taxonomy" id="2654337"/>
    <lineage>
        <taxon>Bacteria</taxon>
        <taxon>Bacillati</taxon>
        <taxon>Actinomycetota</taxon>
        <taxon>Actinomycetes</taxon>
        <taxon>Kitasatosporales</taxon>
        <taxon>Streptomycetaceae</taxon>
        <taxon>Streptomyces</taxon>
    </lineage>
</organism>
<sequence length="288" mass="32552">MVRKGLRRRARLLAEAFRPPVRRSGAPDGLSPEDPAGDGKCTVPRAPRLVDSPVFVLSPVRSGSTLLRVLLNSHSQIRAPHEMHLRTVQVRLARDFTAAAMRELQLDKQELEHILWDRVLHLELERSGKRLIVDKTPANTLAWQRVARCWPNARFLFLRRHPAAVVGSLMNRRDGAGRAEVLEEVTDYAEHLEEAGRALPGLTVAYEELTAEPERVTREICDFLGVPWEPGLLEYGRLDHGPYRPQLGDWSGNIMSGRIQPARPVTAEENALLTEDLRKIAARWGYRV</sequence>
<evidence type="ECO:0000256" key="2">
    <source>
        <dbReference type="SAM" id="MobiDB-lite"/>
    </source>
</evidence>
<dbReference type="PANTHER" id="PTHR12788">
    <property type="entry name" value="PROTEIN-TYROSINE SULFOTRANSFERASE 2"/>
    <property type="match status" value="1"/>
</dbReference>
<evidence type="ECO:0000256" key="1">
    <source>
        <dbReference type="ARBA" id="ARBA00022679"/>
    </source>
</evidence>
<dbReference type="Pfam" id="PF13469">
    <property type="entry name" value="Sulfotransfer_3"/>
    <property type="match status" value="1"/>
</dbReference>
<dbReference type="Gene3D" id="3.40.50.300">
    <property type="entry name" value="P-loop containing nucleotide triphosphate hydrolases"/>
    <property type="match status" value="1"/>
</dbReference>
<dbReference type="InterPro" id="IPR026634">
    <property type="entry name" value="TPST-like"/>
</dbReference>
<dbReference type="EMBL" id="WHPN01000333">
    <property type="protein sequence ID" value="KAF4407080.1"/>
    <property type="molecule type" value="Genomic_DNA"/>
</dbReference>
<proteinExistence type="predicted"/>
<dbReference type="InterPro" id="IPR027417">
    <property type="entry name" value="P-loop_NTPase"/>
</dbReference>
<name>A0ABQ7FEJ2_9ACTN</name>
<protein>
    <submittedName>
        <fullName evidence="3">Sulfotransferase</fullName>
    </submittedName>
</protein>
<comment type="caution">
    <text evidence="3">The sequence shown here is derived from an EMBL/GenBank/DDBJ whole genome shotgun (WGS) entry which is preliminary data.</text>
</comment>
<reference evidence="3 4" key="1">
    <citation type="submission" date="2019-10" db="EMBL/GenBank/DDBJ databases">
        <title>Streptomyces tenebrisbrunneis sp.nov., an endogenous actinomycete isolated from of Lycium ruthenicum.</title>
        <authorList>
            <person name="Ma L."/>
        </authorList>
    </citation>
    <scope>NUCLEOTIDE SEQUENCE [LARGE SCALE GENOMIC DNA]</scope>
    <source>
        <strain evidence="3 4">TRM 66187</strain>
    </source>
</reference>
<evidence type="ECO:0000313" key="4">
    <source>
        <dbReference type="Proteomes" id="UP000621266"/>
    </source>
</evidence>
<evidence type="ECO:0000313" key="3">
    <source>
        <dbReference type="EMBL" id="KAF4407080.1"/>
    </source>
</evidence>